<protein>
    <submittedName>
        <fullName evidence="2">Uncharacterized protein</fullName>
    </submittedName>
</protein>
<dbReference type="Proteomes" id="UP001055093">
    <property type="component" value="Unassembled WGS sequence"/>
</dbReference>
<sequence length="216" mass="23539">MGDLFSVDHALTPSERRRLRGGTQAKGYAAMPGTGPKGETCGSCEHLVRKRLAKVYRKCGLMERHWTGGKGTDVLTTAPACRNWKAVEGQPAKPAPKRATRAPKPLPPPTDEERRIAGEAARALRAAIADPNTRGAESTAHIDLARPRRGEWLTMWANLPGFVRVNGYGGHYSHACLPGWTYRRAEILAEMIPDLEALAERGVRPTEATNQGAVSR</sequence>
<comment type="caution">
    <text evidence="2">The sequence shown here is derived from an EMBL/GenBank/DDBJ whole genome shotgun (WGS) entry which is preliminary data.</text>
</comment>
<feature type="region of interest" description="Disordered" evidence="1">
    <location>
        <begin position="87"/>
        <end position="113"/>
    </location>
</feature>
<evidence type="ECO:0000313" key="2">
    <source>
        <dbReference type="EMBL" id="GJE77772.1"/>
    </source>
</evidence>
<keyword evidence="3" id="KW-1185">Reference proteome</keyword>
<dbReference type="RefSeq" id="WP_238308555.1">
    <property type="nucleotide sequence ID" value="NZ_BPRE01000017.1"/>
</dbReference>
<reference evidence="2" key="1">
    <citation type="journal article" date="2021" name="Front. Microbiol.">
        <title>Comprehensive Comparative Genomics and Phenotyping of Methylobacterium Species.</title>
        <authorList>
            <person name="Alessa O."/>
            <person name="Ogura Y."/>
            <person name="Fujitani Y."/>
            <person name="Takami H."/>
            <person name="Hayashi T."/>
            <person name="Sahin N."/>
            <person name="Tani A."/>
        </authorList>
    </citation>
    <scope>NUCLEOTIDE SEQUENCE</scope>
    <source>
        <strain evidence="2">DSM 14458</strain>
    </source>
</reference>
<reference evidence="2" key="2">
    <citation type="submission" date="2021-08" db="EMBL/GenBank/DDBJ databases">
        <authorList>
            <person name="Tani A."/>
            <person name="Ola A."/>
            <person name="Ogura Y."/>
            <person name="Katsura K."/>
            <person name="Hayashi T."/>
        </authorList>
    </citation>
    <scope>NUCLEOTIDE SEQUENCE</scope>
    <source>
        <strain evidence="2">DSM 14458</strain>
    </source>
</reference>
<name>A0ABQ4V026_9HYPH</name>
<evidence type="ECO:0000313" key="3">
    <source>
        <dbReference type="Proteomes" id="UP001055093"/>
    </source>
</evidence>
<dbReference type="EMBL" id="BPRE01000017">
    <property type="protein sequence ID" value="GJE77772.1"/>
    <property type="molecule type" value="Genomic_DNA"/>
</dbReference>
<organism evidence="2 3">
    <name type="scientific">Methylorubrum suomiense</name>
    <dbReference type="NCBI Taxonomy" id="144191"/>
    <lineage>
        <taxon>Bacteria</taxon>
        <taxon>Pseudomonadati</taxon>
        <taxon>Pseudomonadota</taxon>
        <taxon>Alphaproteobacteria</taxon>
        <taxon>Hyphomicrobiales</taxon>
        <taxon>Methylobacteriaceae</taxon>
        <taxon>Methylorubrum</taxon>
    </lineage>
</organism>
<accession>A0ABQ4V026</accession>
<proteinExistence type="predicted"/>
<evidence type="ECO:0000256" key="1">
    <source>
        <dbReference type="SAM" id="MobiDB-lite"/>
    </source>
</evidence>
<gene>
    <name evidence="2" type="ORF">BGCPKDLD_4379</name>
</gene>